<accession>A0AAP2YWL5</accession>
<gene>
    <name evidence="3" type="ORF">OB955_02570</name>
    <name evidence="2" type="ORF">OB960_02380</name>
</gene>
<feature type="transmembrane region" description="Helical" evidence="1">
    <location>
        <begin position="12"/>
        <end position="29"/>
    </location>
</feature>
<reference evidence="2 4" key="1">
    <citation type="submission" date="2022-09" db="EMBL/GenBank/DDBJ databases">
        <title>Enrichment on poylsaccharides allowed isolation of novel metabolic and taxonomic groups of Haloarchaea.</title>
        <authorList>
            <person name="Sorokin D.Y."/>
            <person name="Elcheninov A.G."/>
            <person name="Khizhniak T.V."/>
            <person name="Kolganova T.V."/>
            <person name="Kublanov I.V."/>
        </authorList>
    </citation>
    <scope>NUCLEOTIDE SEQUENCE</scope>
    <source>
        <strain evidence="3 4">AArc-m2/3/4</strain>
        <strain evidence="2">AArc-xg1-1</strain>
    </source>
</reference>
<keyword evidence="1" id="KW-1133">Transmembrane helix</keyword>
<dbReference type="Proteomes" id="UP001321018">
    <property type="component" value="Unassembled WGS sequence"/>
</dbReference>
<name>A0AAP2YWL5_9EURY</name>
<keyword evidence="1" id="KW-0472">Membrane</keyword>
<dbReference type="PROSITE" id="PS51318">
    <property type="entry name" value="TAT"/>
    <property type="match status" value="1"/>
</dbReference>
<evidence type="ECO:0000313" key="4">
    <source>
        <dbReference type="Proteomes" id="UP001320972"/>
    </source>
</evidence>
<dbReference type="EMBL" id="JAOPKB010000001">
    <property type="protein sequence ID" value="MCU4971623.1"/>
    <property type="molecule type" value="Genomic_DNA"/>
</dbReference>
<evidence type="ECO:0000313" key="2">
    <source>
        <dbReference type="EMBL" id="MCU4740245.1"/>
    </source>
</evidence>
<comment type="caution">
    <text evidence="2">The sequence shown here is derived from an EMBL/GenBank/DDBJ whole genome shotgun (WGS) entry which is preliminary data.</text>
</comment>
<feature type="transmembrane region" description="Helical" evidence="1">
    <location>
        <begin position="148"/>
        <end position="167"/>
    </location>
</feature>
<dbReference type="Pfam" id="PF24363">
    <property type="entry name" value="DUF7519"/>
    <property type="match status" value="1"/>
</dbReference>
<protein>
    <submittedName>
        <fullName evidence="2">Uncharacterized protein</fullName>
    </submittedName>
</protein>
<evidence type="ECO:0000256" key="1">
    <source>
        <dbReference type="SAM" id="Phobius"/>
    </source>
</evidence>
<keyword evidence="1" id="KW-0812">Transmembrane</keyword>
<proteinExistence type="predicted"/>
<evidence type="ECO:0000313" key="3">
    <source>
        <dbReference type="EMBL" id="MCU4971623.1"/>
    </source>
</evidence>
<dbReference type="Proteomes" id="UP001320972">
    <property type="component" value="Unassembled WGS sequence"/>
</dbReference>
<evidence type="ECO:0000313" key="5">
    <source>
        <dbReference type="Proteomes" id="UP001321018"/>
    </source>
</evidence>
<dbReference type="InterPro" id="IPR006311">
    <property type="entry name" value="TAT_signal"/>
</dbReference>
<dbReference type="RefSeq" id="WP_338002091.1">
    <property type="nucleotide sequence ID" value="NZ_JAOPKA010000001.1"/>
</dbReference>
<dbReference type="AlphaFoldDB" id="A0AAP2YWL5"/>
<keyword evidence="4" id="KW-1185">Reference proteome</keyword>
<feature type="transmembrane region" description="Helical" evidence="1">
    <location>
        <begin position="35"/>
        <end position="52"/>
    </location>
</feature>
<feature type="transmembrane region" description="Helical" evidence="1">
    <location>
        <begin position="118"/>
        <end position="142"/>
    </location>
</feature>
<dbReference type="EMBL" id="JAOPKA010000001">
    <property type="protein sequence ID" value="MCU4740245.1"/>
    <property type="molecule type" value="Genomic_DNA"/>
</dbReference>
<organism evidence="2 5">
    <name type="scientific">Natronoglomus mannanivorans</name>
    <dbReference type="NCBI Taxonomy" id="2979990"/>
    <lineage>
        <taxon>Archaea</taxon>
        <taxon>Methanobacteriati</taxon>
        <taxon>Methanobacteriota</taxon>
        <taxon>Stenosarchaea group</taxon>
        <taxon>Halobacteria</taxon>
        <taxon>Halobacteriales</taxon>
        <taxon>Natrialbaceae</taxon>
        <taxon>Natronoglomus</taxon>
    </lineage>
</organism>
<dbReference type="InterPro" id="IPR055941">
    <property type="entry name" value="DUF7519"/>
</dbReference>
<sequence length="183" mass="18252">MTTDELTRRPALISSAIAAGGAVLAVVAGGYASPVGLGFGIAGAAFLALGFVRGTNSAIDFGSLLLFGGVLVGGYEGGSVELALLGTVGAVVAWDLGQSAIDLGEQLGREAETTRLEAVHVASSVIVGLLAVTVGYTMYVFAADGQPVAAVALLLAAAGLVTIGLGVRYRRSGELRRGGSQYP</sequence>